<feature type="transmembrane region" description="Helical" evidence="8">
    <location>
        <begin position="49"/>
        <end position="67"/>
    </location>
</feature>
<comment type="caution">
    <text evidence="10">The sequence shown here is derived from an EMBL/GenBank/DDBJ whole genome shotgun (WGS) entry which is preliminary data.</text>
</comment>
<dbReference type="SUPFAM" id="SSF103473">
    <property type="entry name" value="MFS general substrate transporter"/>
    <property type="match status" value="1"/>
</dbReference>
<dbReference type="PROSITE" id="PS50850">
    <property type="entry name" value="MFS"/>
    <property type="match status" value="1"/>
</dbReference>
<name>A0AAW2P2F9_SESRA</name>
<sequence length="200" mass="21612">MLGSILMGYAPNYGVLIAGRCTAGVGVGFALMIAPVYAAEISSANTRGFLSSLPEIGISVGILLGYISNNLFAKLSLELGWRMMLGIAAVPSLFLAIGILKMPESPRWLIMQGKVGEAKKILYKVCDDSEEAEQRLRDIKRAAGIDENCTADVVEIQKSRTEGEAGVWRELLIRPTPTVRRMLIAGVGIHFFEHATGMEA</sequence>
<proteinExistence type="inferred from homology"/>
<comment type="similarity">
    <text evidence="7">Belongs to the major facilitator superfamily. Phosphate:H(+) symporter (TC 2.A.1.9) family.</text>
</comment>
<evidence type="ECO:0000256" key="3">
    <source>
        <dbReference type="ARBA" id="ARBA00022448"/>
    </source>
</evidence>
<organism evidence="10">
    <name type="scientific">Sesamum radiatum</name>
    <name type="common">Black benniseed</name>
    <dbReference type="NCBI Taxonomy" id="300843"/>
    <lineage>
        <taxon>Eukaryota</taxon>
        <taxon>Viridiplantae</taxon>
        <taxon>Streptophyta</taxon>
        <taxon>Embryophyta</taxon>
        <taxon>Tracheophyta</taxon>
        <taxon>Spermatophyta</taxon>
        <taxon>Magnoliopsida</taxon>
        <taxon>eudicotyledons</taxon>
        <taxon>Gunneridae</taxon>
        <taxon>Pentapetalae</taxon>
        <taxon>asterids</taxon>
        <taxon>lamiids</taxon>
        <taxon>Lamiales</taxon>
        <taxon>Pedaliaceae</taxon>
        <taxon>Sesamum</taxon>
    </lineage>
</organism>
<keyword evidence="3" id="KW-0813">Transport</keyword>
<evidence type="ECO:0000256" key="1">
    <source>
        <dbReference type="ARBA" id="ARBA00004141"/>
    </source>
</evidence>
<dbReference type="InterPro" id="IPR005828">
    <property type="entry name" value="MFS_sugar_transport-like"/>
</dbReference>
<evidence type="ECO:0000313" key="10">
    <source>
        <dbReference type="EMBL" id="KAL0350340.1"/>
    </source>
</evidence>
<evidence type="ECO:0000256" key="8">
    <source>
        <dbReference type="SAM" id="Phobius"/>
    </source>
</evidence>
<evidence type="ECO:0000259" key="9">
    <source>
        <dbReference type="PROSITE" id="PS50850"/>
    </source>
</evidence>
<comment type="subcellular location">
    <subcellularLocation>
        <location evidence="1">Membrane</location>
        <topology evidence="1">Multi-pass membrane protein</topology>
    </subcellularLocation>
</comment>
<dbReference type="EMBL" id="JACGWJ010000018">
    <property type="protein sequence ID" value="KAL0350340.1"/>
    <property type="molecule type" value="Genomic_DNA"/>
</dbReference>
<evidence type="ECO:0000256" key="6">
    <source>
        <dbReference type="ARBA" id="ARBA00023136"/>
    </source>
</evidence>
<dbReference type="Pfam" id="PF00083">
    <property type="entry name" value="Sugar_tr"/>
    <property type="match status" value="1"/>
</dbReference>
<dbReference type="InterPro" id="IPR036259">
    <property type="entry name" value="MFS_trans_sf"/>
</dbReference>
<keyword evidence="6 8" id="KW-0472">Membrane</keyword>
<dbReference type="InterPro" id="IPR020846">
    <property type="entry name" value="MFS_dom"/>
</dbReference>
<dbReference type="GO" id="GO:0015144">
    <property type="term" value="F:carbohydrate transmembrane transporter activity"/>
    <property type="evidence" value="ECO:0007669"/>
    <property type="project" value="InterPro"/>
</dbReference>
<feature type="domain" description="Major facilitator superfamily (MFS) profile" evidence="9">
    <location>
        <begin position="1"/>
        <end position="200"/>
    </location>
</feature>
<feature type="transmembrane region" description="Helical" evidence="8">
    <location>
        <begin position="12"/>
        <end position="37"/>
    </location>
</feature>
<reference evidence="10" key="1">
    <citation type="submission" date="2020-06" db="EMBL/GenBank/DDBJ databases">
        <authorList>
            <person name="Li T."/>
            <person name="Hu X."/>
            <person name="Zhang T."/>
            <person name="Song X."/>
            <person name="Zhang H."/>
            <person name="Dai N."/>
            <person name="Sheng W."/>
            <person name="Hou X."/>
            <person name="Wei L."/>
        </authorList>
    </citation>
    <scope>NUCLEOTIDE SEQUENCE</scope>
    <source>
        <strain evidence="10">G02</strain>
        <tissue evidence="10">Leaf</tissue>
    </source>
</reference>
<evidence type="ECO:0000256" key="4">
    <source>
        <dbReference type="ARBA" id="ARBA00022692"/>
    </source>
</evidence>
<accession>A0AAW2P2F9</accession>
<dbReference type="PANTHER" id="PTHR23500">
    <property type="entry name" value="SOLUTE CARRIER FAMILY 2, FACILITATED GLUCOSE TRANSPORTER"/>
    <property type="match status" value="1"/>
</dbReference>
<keyword evidence="5 8" id="KW-1133">Transmembrane helix</keyword>
<dbReference type="AlphaFoldDB" id="A0AAW2P2F9"/>
<evidence type="ECO:0000256" key="7">
    <source>
        <dbReference type="ARBA" id="ARBA00044504"/>
    </source>
</evidence>
<reference evidence="10" key="2">
    <citation type="journal article" date="2024" name="Plant">
        <title>Genomic evolution and insights into agronomic trait innovations of Sesamum species.</title>
        <authorList>
            <person name="Miao H."/>
            <person name="Wang L."/>
            <person name="Qu L."/>
            <person name="Liu H."/>
            <person name="Sun Y."/>
            <person name="Le M."/>
            <person name="Wang Q."/>
            <person name="Wei S."/>
            <person name="Zheng Y."/>
            <person name="Lin W."/>
            <person name="Duan Y."/>
            <person name="Cao H."/>
            <person name="Xiong S."/>
            <person name="Wang X."/>
            <person name="Wei L."/>
            <person name="Li C."/>
            <person name="Ma Q."/>
            <person name="Ju M."/>
            <person name="Zhao R."/>
            <person name="Li G."/>
            <person name="Mu C."/>
            <person name="Tian Q."/>
            <person name="Mei H."/>
            <person name="Zhang T."/>
            <person name="Gao T."/>
            <person name="Zhang H."/>
        </authorList>
    </citation>
    <scope>NUCLEOTIDE SEQUENCE</scope>
    <source>
        <strain evidence="10">G02</strain>
    </source>
</reference>
<keyword evidence="4 8" id="KW-0812">Transmembrane</keyword>
<gene>
    <name evidence="10" type="ORF">Sradi_4183200</name>
</gene>
<dbReference type="InterPro" id="IPR045262">
    <property type="entry name" value="STP/PLT_plant"/>
</dbReference>
<protein>
    <submittedName>
        <fullName evidence="10">Polyol transporter 6</fullName>
    </submittedName>
</protein>
<dbReference type="Gene3D" id="1.20.1250.20">
    <property type="entry name" value="MFS general substrate transporter like domains"/>
    <property type="match status" value="1"/>
</dbReference>
<feature type="transmembrane region" description="Helical" evidence="8">
    <location>
        <begin position="79"/>
        <end position="100"/>
    </location>
</feature>
<comment type="similarity">
    <text evidence="2">Belongs to the major facilitator superfamily. Sugar transporter (TC 2.A.1.1) family.</text>
</comment>
<dbReference type="GO" id="GO:0016020">
    <property type="term" value="C:membrane"/>
    <property type="evidence" value="ECO:0007669"/>
    <property type="project" value="UniProtKB-SubCell"/>
</dbReference>
<evidence type="ECO:0000256" key="2">
    <source>
        <dbReference type="ARBA" id="ARBA00010992"/>
    </source>
</evidence>
<dbReference type="PANTHER" id="PTHR23500:SF453">
    <property type="entry name" value="POLYOL TRANSPORTER 3-RELATED"/>
    <property type="match status" value="1"/>
</dbReference>
<evidence type="ECO:0000256" key="5">
    <source>
        <dbReference type="ARBA" id="ARBA00022989"/>
    </source>
</evidence>